<dbReference type="EMBL" id="GL439206">
    <property type="protein sequence ID" value="EFN67626.1"/>
    <property type="molecule type" value="Genomic_DNA"/>
</dbReference>
<gene>
    <name evidence="1" type="ORF">EAG_01883</name>
</gene>
<dbReference type="InParanoid" id="E2AG16"/>
<dbReference type="AlphaFoldDB" id="E2AG16"/>
<sequence>MQIILAELRKKIVDKKTSNEKEEENLTRKLTLTRDEKERLKLIKDVEMRYVRAWETARREQNVLRYKLKMDELERTLNNCYVREKNENCVNSELTRYLTWRIAVSEQIFFSTIFFLVKYIAEKF</sequence>
<protein>
    <submittedName>
        <fullName evidence="1">Uncharacterized protein</fullName>
    </submittedName>
</protein>
<accession>E2AG16</accession>
<reference evidence="1 2" key="1">
    <citation type="journal article" date="2010" name="Science">
        <title>Genomic comparison of the ants Camponotus floridanus and Harpegnathos saltator.</title>
        <authorList>
            <person name="Bonasio R."/>
            <person name="Zhang G."/>
            <person name="Ye C."/>
            <person name="Mutti N.S."/>
            <person name="Fang X."/>
            <person name="Qin N."/>
            <person name="Donahue G."/>
            <person name="Yang P."/>
            <person name="Li Q."/>
            <person name="Li C."/>
            <person name="Zhang P."/>
            <person name="Huang Z."/>
            <person name="Berger S.L."/>
            <person name="Reinberg D."/>
            <person name="Wang J."/>
            <person name="Liebig J."/>
        </authorList>
    </citation>
    <scope>NUCLEOTIDE SEQUENCE [LARGE SCALE GENOMIC DNA]</scope>
    <source>
        <strain evidence="2">C129</strain>
    </source>
</reference>
<organism evidence="2">
    <name type="scientific">Camponotus floridanus</name>
    <name type="common">Florida carpenter ant</name>
    <dbReference type="NCBI Taxonomy" id="104421"/>
    <lineage>
        <taxon>Eukaryota</taxon>
        <taxon>Metazoa</taxon>
        <taxon>Ecdysozoa</taxon>
        <taxon>Arthropoda</taxon>
        <taxon>Hexapoda</taxon>
        <taxon>Insecta</taxon>
        <taxon>Pterygota</taxon>
        <taxon>Neoptera</taxon>
        <taxon>Endopterygota</taxon>
        <taxon>Hymenoptera</taxon>
        <taxon>Apocrita</taxon>
        <taxon>Aculeata</taxon>
        <taxon>Formicoidea</taxon>
        <taxon>Formicidae</taxon>
        <taxon>Formicinae</taxon>
        <taxon>Camponotus</taxon>
    </lineage>
</organism>
<evidence type="ECO:0000313" key="2">
    <source>
        <dbReference type="Proteomes" id="UP000000311"/>
    </source>
</evidence>
<dbReference type="OrthoDB" id="10254713at2759"/>
<evidence type="ECO:0000313" key="1">
    <source>
        <dbReference type="EMBL" id="EFN67626.1"/>
    </source>
</evidence>
<dbReference type="Proteomes" id="UP000000311">
    <property type="component" value="Unassembled WGS sequence"/>
</dbReference>
<proteinExistence type="predicted"/>
<keyword evidence="2" id="KW-1185">Reference proteome</keyword>
<name>E2AG16_CAMFO</name>